<dbReference type="AlphaFoldDB" id="A0AAP5LMF5"/>
<accession>A0AAP5LMF5</accession>
<protein>
    <recommendedName>
        <fullName evidence="3">Paeninodin family lasso peptide</fullName>
    </recommendedName>
</protein>
<proteinExistence type="predicted"/>
<gene>
    <name evidence="1" type="ORF">J2W91_000791</name>
</gene>
<comment type="caution">
    <text evidence="1">The sequence shown here is derived from an EMBL/GenBank/DDBJ whole genome shotgun (WGS) entry which is preliminary data.</text>
</comment>
<name>A0AAP5LMF5_PAEAM</name>
<evidence type="ECO:0000313" key="1">
    <source>
        <dbReference type="EMBL" id="MDR6722343.1"/>
    </source>
</evidence>
<dbReference type="Proteomes" id="UP001254832">
    <property type="component" value="Unassembled WGS sequence"/>
</dbReference>
<evidence type="ECO:0008006" key="3">
    <source>
        <dbReference type="Google" id="ProtNLM"/>
    </source>
</evidence>
<organism evidence="1 2">
    <name type="scientific">Paenibacillus amylolyticus</name>
    <dbReference type="NCBI Taxonomy" id="1451"/>
    <lineage>
        <taxon>Bacteria</taxon>
        <taxon>Bacillati</taxon>
        <taxon>Bacillota</taxon>
        <taxon>Bacilli</taxon>
        <taxon>Bacillales</taxon>
        <taxon>Paenibacillaceae</taxon>
        <taxon>Paenibacillus</taxon>
    </lineage>
</organism>
<evidence type="ECO:0000313" key="2">
    <source>
        <dbReference type="Proteomes" id="UP001254832"/>
    </source>
</evidence>
<dbReference type="EMBL" id="JAVDTR010000002">
    <property type="protein sequence ID" value="MDR6722343.1"/>
    <property type="molecule type" value="Genomic_DNA"/>
</dbReference>
<sequence length="53" mass="6282">MEKETNRMDSKVKRCWQTPKMDVLEVQHTLSGGGGIWHYVWDGEFWKLELLTS</sequence>
<reference evidence="1" key="1">
    <citation type="submission" date="2023-07" db="EMBL/GenBank/DDBJ databases">
        <title>Sorghum-associated microbial communities from plants grown in Nebraska, USA.</title>
        <authorList>
            <person name="Schachtman D."/>
        </authorList>
    </citation>
    <scope>NUCLEOTIDE SEQUENCE</scope>
    <source>
        <strain evidence="1">BE80</strain>
    </source>
</reference>
<dbReference type="RefSeq" id="WP_156395520.1">
    <property type="nucleotide sequence ID" value="NZ_JAVDTR010000002.1"/>
</dbReference>